<dbReference type="GO" id="GO:0005905">
    <property type="term" value="C:clathrin-coated pit"/>
    <property type="evidence" value="ECO:0007669"/>
    <property type="project" value="UniProtKB-SubCell"/>
</dbReference>
<dbReference type="AlphaFoldDB" id="A0A8T0KGF0"/>
<sequence length="254" mass="29309">MKKVSMKKALKLAKFSGELKGLDAAIAKATSYKHKLPKEKHIRTIFHSLSPSKPRSEVIYCIEGLTKRFSHSNNWSVAMKSLLVLHRAIRELDSSIFEELLHYRNAKGYIIDFSFFHGKSAPSDFSIWIRHYALYLEERIQCFNVINYDAATNSSVAGESVKLYVAITVGVVELLDKFFEMYHNDARSSLRIYKKSVTQAEWLSEFFETCKRLEFGRGRKFINIKMPPASFISTMEEYIKEAPSSLMLEHNNMV</sequence>
<dbReference type="SMART" id="SM00273">
    <property type="entry name" value="ENTH"/>
    <property type="match status" value="1"/>
</dbReference>
<dbReference type="SUPFAM" id="SSF89009">
    <property type="entry name" value="GAT-like domain"/>
    <property type="match status" value="1"/>
</dbReference>
<keyword evidence="7" id="KW-0168">Coated pit</keyword>
<dbReference type="Pfam" id="PF07651">
    <property type="entry name" value="ANTH"/>
    <property type="match status" value="2"/>
</dbReference>
<dbReference type="GO" id="GO:0006900">
    <property type="term" value="P:vesicle budding from membrane"/>
    <property type="evidence" value="ECO:0007669"/>
    <property type="project" value="TreeGrafter"/>
</dbReference>
<proteinExistence type="predicted"/>
<dbReference type="GO" id="GO:0000149">
    <property type="term" value="F:SNARE binding"/>
    <property type="evidence" value="ECO:0007669"/>
    <property type="project" value="TreeGrafter"/>
</dbReference>
<dbReference type="GO" id="GO:0005545">
    <property type="term" value="F:1-phosphatidylinositol binding"/>
    <property type="evidence" value="ECO:0007669"/>
    <property type="project" value="InterPro"/>
</dbReference>
<dbReference type="PROSITE" id="PS50942">
    <property type="entry name" value="ENTH"/>
    <property type="match status" value="1"/>
</dbReference>
<evidence type="ECO:0000313" key="11">
    <source>
        <dbReference type="Proteomes" id="UP000743370"/>
    </source>
</evidence>
<dbReference type="InterPro" id="IPR011417">
    <property type="entry name" value="ANTH_dom"/>
</dbReference>
<dbReference type="GO" id="GO:0030136">
    <property type="term" value="C:clathrin-coated vesicle"/>
    <property type="evidence" value="ECO:0007669"/>
    <property type="project" value="UniProtKB-SubCell"/>
</dbReference>
<dbReference type="GO" id="GO:0005546">
    <property type="term" value="F:phosphatidylinositol-4,5-bisphosphate binding"/>
    <property type="evidence" value="ECO:0007669"/>
    <property type="project" value="TreeGrafter"/>
</dbReference>
<reference evidence="10 11" key="1">
    <citation type="submission" date="2020-05" db="EMBL/GenBank/DDBJ databases">
        <title>Vigna angularis (adzuki bean) Var. LongXiaoDou No. 4 denovo assembly.</title>
        <authorList>
            <person name="Xiang H."/>
        </authorList>
    </citation>
    <scope>NUCLEOTIDE SEQUENCE [LARGE SCALE GENOMIC DNA]</scope>
    <source>
        <tissue evidence="10">Leaf</tissue>
    </source>
</reference>
<gene>
    <name evidence="10" type="ORF">HKW66_Vig0085420</name>
</gene>
<dbReference type="PANTHER" id="PTHR22951">
    <property type="entry name" value="CLATHRIN ASSEMBLY PROTEIN"/>
    <property type="match status" value="1"/>
</dbReference>
<evidence type="ECO:0000259" key="9">
    <source>
        <dbReference type="PROSITE" id="PS50942"/>
    </source>
</evidence>
<dbReference type="InterPro" id="IPR048050">
    <property type="entry name" value="ANTH_N_plant"/>
</dbReference>
<organism evidence="10 11">
    <name type="scientific">Phaseolus angularis</name>
    <name type="common">Azuki bean</name>
    <name type="synonym">Vigna angularis</name>
    <dbReference type="NCBI Taxonomy" id="3914"/>
    <lineage>
        <taxon>Eukaryota</taxon>
        <taxon>Viridiplantae</taxon>
        <taxon>Streptophyta</taxon>
        <taxon>Embryophyta</taxon>
        <taxon>Tracheophyta</taxon>
        <taxon>Spermatophyta</taxon>
        <taxon>Magnoliopsida</taxon>
        <taxon>eudicotyledons</taxon>
        <taxon>Gunneridae</taxon>
        <taxon>Pentapetalae</taxon>
        <taxon>rosids</taxon>
        <taxon>fabids</taxon>
        <taxon>Fabales</taxon>
        <taxon>Fabaceae</taxon>
        <taxon>Papilionoideae</taxon>
        <taxon>50 kb inversion clade</taxon>
        <taxon>NPAAA clade</taxon>
        <taxon>indigoferoid/millettioid clade</taxon>
        <taxon>Phaseoleae</taxon>
        <taxon>Vigna</taxon>
    </lineage>
</organism>
<dbReference type="InterPro" id="IPR008942">
    <property type="entry name" value="ENTH_VHS"/>
</dbReference>
<dbReference type="CDD" id="cd03564">
    <property type="entry name" value="ANTH_N"/>
    <property type="match status" value="1"/>
</dbReference>
<dbReference type="PANTHER" id="PTHR22951:SF110">
    <property type="entry name" value="CLATHRIN ASSEMBLY PROTEIN"/>
    <property type="match status" value="1"/>
</dbReference>
<evidence type="ECO:0000256" key="7">
    <source>
        <dbReference type="ARBA" id="ARBA00023176"/>
    </source>
</evidence>
<evidence type="ECO:0000313" key="10">
    <source>
        <dbReference type="EMBL" id="KAG2398977.1"/>
    </source>
</evidence>
<dbReference type="GO" id="GO:0072583">
    <property type="term" value="P:clathrin-dependent endocytosis"/>
    <property type="evidence" value="ECO:0007669"/>
    <property type="project" value="InterPro"/>
</dbReference>
<comment type="caution">
    <text evidence="10">The sequence shown here is derived from an EMBL/GenBank/DDBJ whole genome shotgun (WGS) entry which is preliminary data.</text>
</comment>
<keyword evidence="6" id="KW-0472">Membrane</keyword>
<feature type="domain" description="ENTH" evidence="9">
    <location>
        <begin position="14"/>
        <end position="150"/>
    </location>
</feature>
<evidence type="ECO:0000256" key="4">
    <source>
        <dbReference type="ARBA" id="ARBA00022583"/>
    </source>
</evidence>
<dbReference type="GO" id="GO:0005794">
    <property type="term" value="C:Golgi apparatus"/>
    <property type="evidence" value="ECO:0007669"/>
    <property type="project" value="UniProtKB-SubCell"/>
</dbReference>
<dbReference type="InterPro" id="IPR045192">
    <property type="entry name" value="AP180-like"/>
</dbReference>
<evidence type="ECO:0000256" key="8">
    <source>
        <dbReference type="ARBA" id="ARBA00023329"/>
    </source>
</evidence>
<accession>A0A8T0KGF0</accession>
<dbReference type="EMBL" id="JABFOF010000004">
    <property type="protein sequence ID" value="KAG2398977.1"/>
    <property type="molecule type" value="Genomic_DNA"/>
</dbReference>
<keyword evidence="5" id="KW-0333">Golgi apparatus</keyword>
<dbReference type="Gene3D" id="1.20.58.150">
    <property type="entry name" value="ANTH domain"/>
    <property type="match status" value="1"/>
</dbReference>
<dbReference type="InterPro" id="IPR014712">
    <property type="entry name" value="ANTH_dom_sf"/>
</dbReference>
<dbReference type="SUPFAM" id="SSF48464">
    <property type="entry name" value="ENTH/VHS domain"/>
    <property type="match status" value="1"/>
</dbReference>
<keyword evidence="4" id="KW-0254">Endocytosis</keyword>
<evidence type="ECO:0000256" key="2">
    <source>
        <dbReference type="ARBA" id="ARBA00004555"/>
    </source>
</evidence>
<dbReference type="Proteomes" id="UP000743370">
    <property type="component" value="Unassembled WGS sequence"/>
</dbReference>
<evidence type="ECO:0000256" key="6">
    <source>
        <dbReference type="ARBA" id="ARBA00023136"/>
    </source>
</evidence>
<dbReference type="GO" id="GO:0032050">
    <property type="term" value="F:clathrin heavy chain binding"/>
    <property type="evidence" value="ECO:0007669"/>
    <property type="project" value="TreeGrafter"/>
</dbReference>
<protein>
    <submittedName>
        <fullName evidence="10">Putative clathrin assembly protein</fullName>
    </submittedName>
</protein>
<dbReference type="Gene3D" id="1.25.40.90">
    <property type="match status" value="1"/>
</dbReference>
<keyword evidence="8" id="KW-0968">Cytoplasmic vesicle</keyword>
<dbReference type="InterPro" id="IPR013809">
    <property type="entry name" value="ENTH"/>
</dbReference>
<evidence type="ECO:0000256" key="5">
    <source>
        <dbReference type="ARBA" id="ARBA00023034"/>
    </source>
</evidence>
<evidence type="ECO:0000256" key="3">
    <source>
        <dbReference type="ARBA" id="ARBA00004600"/>
    </source>
</evidence>
<dbReference type="GO" id="GO:0048268">
    <property type="term" value="P:clathrin coat assembly"/>
    <property type="evidence" value="ECO:0007669"/>
    <property type="project" value="InterPro"/>
</dbReference>
<comment type="subcellular location">
    <subcellularLocation>
        <location evidence="1">Cytoplasmic vesicle</location>
        <location evidence="1">Clathrin-coated vesicle</location>
    </subcellularLocation>
    <subcellularLocation>
        <location evidence="2">Golgi apparatus</location>
    </subcellularLocation>
    <subcellularLocation>
        <location evidence="3">Membrane</location>
        <location evidence="3">Clathrin-coated pit</location>
    </subcellularLocation>
</comment>
<name>A0A8T0KGF0_PHAAN</name>
<evidence type="ECO:0000256" key="1">
    <source>
        <dbReference type="ARBA" id="ARBA00004132"/>
    </source>
</evidence>